<dbReference type="HAMAP" id="MF_00113">
    <property type="entry name" value="QueA"/>
    <property type="match status" value="1"/>
</dbReference>
<comment type="subunit">
    <text evidence="3 13">Monomer.</text>
</comment>
<comment type="catalytic activity">
    <reaction evidence="8 13">
        <text>7-aminomethyl-7-carbaguanosine(34) in tRNA + S-adenosyl-L-methionine = epoxyqueuosine(34) in tRNA + adenine + L-methionine + 2 H(+)</text>
        <dbReference type="Rhea" id="RHEA:32155"/>
        <dbReference type="Rhea" id="RHEA-COMP:10342"/>
        <dbReference type="Rhea" id="RHEA-COMP:18582"/>
        <dbReference type="ChEBI" id="CHEBI:15378"/>
        <dbReference type="ChEBI" id="CHEBI:16708"/>
        <dbReference type="ChEBI" id="CHEBI:57844"/>
        <dbReference type="ChEBI" id="CHEBI:59789"/>
        <dbReference type="ChEBI" id="CHEBI:82833"/>
        <dbReference type="ChEBI" id="CHEBI:194443"/>
        <dbReference type="EC" id="2.4.99.17"/>
    </reaction>
</comment>
<evidence type="ECO:0000256" key="8">
    <source>
        <dbReference type="ARBA" id="ARBA00052751"/>
    </source>
</evidence>
<sequence>MKTSDFHYELPPELIAQLPAAERSASRLLHVGSELRDLRMTQLPDLLRAGDLLVFNDTRVLKARLQGRKDTGGRVEILVERVLGEREMRAQLGVSKTPKPGAFLHVDGEAGRLEVLGRDESFFHLRLEGDGTLHELLERAGRLPLPPYIRHDPDADDAERYQTVFAREPGAVAAPTAGLHFDTPLLAALEHRGVRTATLTLHVGAGTFQPVRVDDLSEHRMHAERYRIGQDLATRIADTRAVGGRIVAVGTTSVRALESAAEADGSLRVGEGETRIFITPGYRFRAVDALVTNFHLPESTLLMLVSAFGGIERMRAAYRHAVEQRYRFFSYGDAMLIEPSA</sequence>
<dbReference type="Proteomes" id="UP000295341">
    <property type="component" value="Unassembled WGS sequence"/>
</dbReference>
<evidence type="ECO:0000256" key="1">
    <source>
        <dbReference type="ARBA" id="ARBA00004496"/>
    </source>
</evidence>
<evidence type="ECO:0000256" key="11">
    <source>
        <dbReference type="ARBA" id="ARBA00069325"/>
    </source>
</evidence>
<dbReference type="InterPro" id="IPR036100">
    <property type="entry name" value="QueA_sf"/>
</dbReference>
<dbReference type="Pfam" id="PF02547">
    <property type="entry name" value="Queuosine_synth"/>
    <property type="match status" value="1"/>
</dbReference>
<comment type="subcellular location">
    <subcellularLocation>
        <location evidence="1 13">Cytoplasm</location>
    </subcellularLocation>
</comment>
<evidence type="ECO:0000256" key="5">
    <source>
        <dbReference type="ARBA" id="ARBA00022679"/>
    </source>
</evidence>
<dbReference type="InterPro" id="IPR003699">
    <property type="entry name" value="QueA"/>
</dbReference>
<dbReference type="AlphaFoldDB" id="A0A4R7PBH9"/>
<dbReference type="NCBIfam" id="NF001140">
    <property type="entry name" value="PRK00147.1"/>
    <property type="match status" value="1"/>
</dbReference>
<evidence type="ECO:0000256" key="9">
    <source>
        <dbReference type="ARBA" id="ARBA00061210"/>
    </source>
</evidence>
<evidence type="ECO:0000256" key="10">
    <source>
        <dbReference type="ARBA" id="ARBA00066503"/>
    </source>
</evidence>
<reference evidence="14 15" key="1">
    <citation type="submission" date="2019-03" db="EMBL/GenBank/DDBJ databases">
        <title>Genomic Encyclopedia of Type Strains, Phase IV (KMG-IV): sequencing the most valuable type-strain genomes for metagenomic binning, comparative biology and taxonomic classification.</title>
        <authorList>
            <person name="Goeker M."/>
        </authorList>
    </citation>
    <scope>NUCLEOTIDE SEQUENCE [LARGE SCALE GENOMIC DNA]</scope>
    <source>
        <strain evidence="14 15">DSM 26377</strain>
    </source>
</reference>
<evidence type="ECO:0000313" key="14">
    <source>
        <dbReference type="EMBL" id="TDU31328.1"/>
    </source>
</evidence>
<keyword evidence="7 13" id="KW-0671">Queuosine biosynthesis</keyword>
<protein>
    <recommendedName>
        <fullName evidence="11 13">S-adenosylmethionine:tRNA ribosyltransferase-isomerase</fullName>
        <ecNumber evidence="10 13">2.4.99.17</ecNumber>
    </recommendedName>
    <alternativeName>
        <fullName evidence="12 13">Queuosine biosynthesis protein QueA</fullName>
    </alternativeName>
</protein>
<keyword evidence="4 13" id="KW-0963">Cytoplasm</keyword>
<evidence type="ECO:0000256" key="6">
    <source>
        <dbReference type="ARBA" id="ARBA00022691"/>
    </source>
</evidence>
<dbReference type="RefSeq" id="WP_133879921.1">
    <property type="nucleotide sequence ID" value="NZ_MWIN01000014.1"/>
</dbReference>
<evidence type="ECO:0000256" key="2">
    <source>
        <dbReference type="ARBA" id="ARBA00004691"/>
    </source>
</evidence>
<comment type="similarity">
    <text evidence="9 13">Belongs to the QueA family.</text>
</comment>
<dbReference type="InterPro" id="IPR042118">
    <property type="entry name" value="QueA_dom1"/>
</dbReference>
<dbReference type="InterPro" id="IPR042119">
    <property type="entry name" value="QueA_dom2"/>
</dbReference>
<dbReference type="GO" id="GO:0008616">
    <property type="term" value="P:tRNA queuosine(34) biosynthetic process"/>
    <property type="evidence" value="ECO:0007669"/>
    <property type="project" value="UniProtKB-UniRule"/>
</dbReference>
<dbReference type="GO" id="GO:0051075">
    <property type="term" value="F:S-adenosylmethionine:tRNA ribosyltransferase-isomerase activity"/>
    <property type="evidence" value="ECO:0007669"/>
    <property type="project" value="UniProtKB-EC"/>
</dbReference>
<evidence type="ECO:0000313" key="15">
    <source>
        <dbReference type="Proteomes" id="UP000295341"/>
    </source>
</evidence>
<keyword evidence="6 13" id="KW-0949">S-adenosyl-L-methionine</keyword>
<keyword evidence="5 13" id="KW-0808">Transferase</keyword>
<dbReference type="OrthoDB" id="9805933at2"/>
<evidence type="ECO:0000256" key="7">
    <source>
        <dbReference type="ARBA" id="ARBA00022785"/>
    </source>
</evidence>
<comment type="pathway">
    <text evidence="2 13">tRNA modification; tRNA-queuosine biosynthesis.</text>
</comment>
<dbReference type="PANTHER" id="PTHR30307:SF0">
    <property type="entry name" value="S-ADENOSYLMETHIONINE:TRNA RIBOSYLTRANSFERASE-ISOMERASE"/>
    <property type="match status" value="1"/>
</dbReference>
<gene>
    <name evidence="13" type="primary">queA</name>
    <name evidence="14" type="ORF">DFR24_0695</name>
</gene>
<dbReference type="NCBIfam" id="TIGR00113">
    <property type="entry name" value="queA"/>
    <property type="match status" value="1"/>
</dbReference>
<dbReference type="PANTHER" id="PTHR30307">
    <property type="entry name" value="S-ADENOSYLMETHIONINE:TRNA RIBOSYLTRANSFERASE-ISOMERASE"/>
    <property type="match status" value="1"/>
</dbReference>
<proteinExistence type="inferred from homology"/>
<dbReference type="UniPathway" id="UPA00392"/>
<keyword evidence="15" id="KW-1185">Reference proteome</keyword>
<evidence type="ECO:0000256" key="3">
    <source>
        <dbReference type="ARBA" id="ARBA00011245"/>
    </source>
</evidence>
<comment type="caution">
    <text evidence="14">The sequence shown here is derived from an EMBL/GenBank/DDBJ whole genome shotgun (WGS) entry which is preliminary data.</text>
</comment>
<dbReference type="Gene3D" id="3.40.1780.10">
    <property type="entry name" value="QueA-like"/>
    <property type="match status" value="1"/>
</dbReference>
<comment type="function">
    <text evidence="13">Transfers and isomerizes the ribose moiety from AdoMet to the 7-aminomethyl group of 7-deazaguanine (preQ1-tRNA) to give epoxyqueuosine (oQ-tRNA).</text>
</comment>
<dbReference type="FunFam" id="3.40.1780.10:FF:000001">
    <property type="entry name" value="S-adenosylmethionine:tRNA ribosyltransferase-isomerase"/>
    <property type="match status" value="1"/>
</dbReference>
<keyword evidence="14" id="KW-0413">Isomerase</keyword>
<dbReference type="EMBL" id="SOBT01000008">
    <property type="protein sequence ID" value="TDU31328.1"/>
    <property type="molecule type" value="Genomic_DNA"/>
</dbReference>
<name>A0A4R7PBH9_9GAMM</name>
<organism evidence="14 15">
    <name type="scientific">Panacagrimonas perspica</name>
    <dbReference type="NCBI Taxonomy" id="381431"/>
    <lineage>
        <taxon>Bacteria</taxon>
        <taxon>Pseudomonadati</taxon>
        <taxon>Pseudomonadota</taxon>
        <taxon>Gammaproteobacteria</taxon>
        <taxon>Nevskiales</taxon>
        <taxon>Nevskiaceae</taxon>
        <taxon>Panacagrimonas</taxon>
    </lineage>
</organism>
<dbReference type="EC" id="2.4.99.17" evidence="10 13"/>
<dbReference type="SUPFAM" id="SSF111337">
    <property type="entry name" value="QueA-like"/>
    <property type="match status" value="1"/>
</dbReference>
<dbReference type="GO" id="GO:0005737">
    <property type="term" value="C:cytoplasm"/>
    <property type="evidence" value="ECO:0007669"/>
    <property type="project" value="UniProtKB-SubCell"/>
</dbReference>
<evidence type="ECO:0000256" key="4">
    <source>
        <dbReference type="ARBA" id="ARBA00022490"/>
    </source>
</evidence>
<evidence type="ECO:0000256" key="13">
    <source>
        <dbReference type="HAMAP-Rule" id="MF_00113"/>
    </source>
</evidence>
<accession>A0A4R7PBH9</accession>
<evidence type="ECO:0000256" key="12">
    <source>
        <dbReference type="ARBA" id="ARBA00076160"/>
    </source>
</evidence>
<dbReference type="Gene3D" id="2.40.10.240">
    <property type="entry name" value="QueA-like"/>
    <property type="match status" value="1"/>
</dbReference>